<dbReference type="EMBL" id="JABDTM020027628">
    <property type="protein sequence ID" value="KAH0810233.1"/>
    <property type="molecule type" value="Genomic_DNA"/>
</dbReference>
<name>A0A8J6L901_TENMO</name>
<protein>
    <recommendedName>
        <fullName evidence="3">Reverse transcriptase domain-containing protein</fullName>
    </recommendedName>
</protein>
<evidence type="ECO:0000313" key="5">
    <source>
        <dbReference type="Proteomes" id="UP000719412"/>
    </source>
</evidence>
<accession>A0A8J6L901</accession>
<dbReference type="PROSITE" id="PS50878">
    <property type="entry name" value="RT_POL"/>
    <property type="match status" value="1"/>
</dbReference>
<evidence type="ECO:0000256" key="1">
    <source>
        <dbReference type="SAM" id="MobiDB-lite"/>
    </source>
</evidence>
<feature type="domain" description="Reverse transcriptase" evidence="3">
    <location>
        <begin position="1"/>
        <end position="83"/>
    </location>
</feature>
<sequence>MLNKAQAWGNVVGGEKVWSLAFANHLVIVAKSEREMKEMMRSLGKYVRRKKLEMNAEKTKMMVFNKRQRKSEENQWKWEGRKIERVSEYMYLGYTFNEGVTHERDSEESEQRSWMCLGKKERKERIDVRGKDLGMEGTRGGVNREMPGYVVREGSKRKKLRVKVGKRAAKFGDKMNGREKCRIWTECWREKKKNKEKKEREQYYQRNGYASAEVEKLRAKEDGWSERDKNKQKRRERIKELKYNREYERGMTKEIPEYLTRESTRERKMMARFRCRNKERENRYWTEGKKRRCRMCYDEKETIEQMSNGCSEMREREGNDRGEIQNQDRNGCGSEETAQGPGGRHSTINSNQSRRYFLRFWKFHYGLKLKSFCLIWNVSSWKKPLKSLRNDRQFGRLMNEASVANHGMVLTAASRLRNWQMVGLIRKRRDGRNLRRAMDVCVCLSEADGRVVEGRATLFRHHREVSRVQIPGWMGLPWMFVLYFVLCCPERKKEKRGWAWVAGESTPEPRHT</sequence>
<dbReference type="InterPro" id="IPR000477">
    <property type="entry name" value="RT_dom"/>
</dbReference>
<evidence type="ECO:0000259" key="3">
    <source>
        <dbReference type="PROSITE" id="PS50878"/>
    </source>
</evidence>
<reference evidence="4" key="2">
    <citation type="submission" date="2021-08" db="EMBL/GenBank/DDBJ databases">
        <authorList>
            <person name="Eriksson T."/>
        </authorList>
    </citation>
    <scope>NUCLEOTIDE SEQUENCE</scope>
    <source>
        <strain evidence="4">Stoneville</strain>
        <tissue evidence="4">Whole head</tissue>
    </source>
</reference>
<evidence type="ECO:0000256" key="2">
    <source>
        <dbReference type="SAM" id="Phobius"/>
    </source>
</evidence>
<keyword evidence="2" id="KW-0472">Membrane</keyword>
<evidence type="ECO:0000313" key="4">
    <source>
        <dbReference type="EMBL" id="KAH0810233.1"/>
    </source>
</evidence>
<proteinExistence type="predicted"/>
<organism evidence="4 5">
    <name type="scientific">Tenebrio molitor</name>
    <name type="common">Yellow mealworm beetle</name>
    <dbReference type="NCBI Taxonomy" id="7067"/>
    <lineage>
        <taxon>Eukaryota</taxon>
        <taxon>Metazoa</taxon>
        <taxon>Ecdysozoa</taxon>
        <taxon>Arthropoda</taxon>
        <taxon>Hexapoda</taxon>
        <taxon>Insecta</taxon>
        <taxon>Pterygota</taxon>
        <taxon>Neoptera</taxon>
        <taxon>Endopterygota</taxon>
        <taxon>Coleoptera</taxon>
        <taxon>Polyphaga</taxon>
        <taxon>Cucujiformia</taxon>
        <taxon>Tenebrionidae</taxon>
        <taxon>Tenebrio</taxon>
    </lineage>
</organism>
<keyword evidence="5" id="KW-1185">Reference proteome</keyword>
<keyword evidence="2" id="KW-1133">Transmembrane helix</keyword>
<reference evidence="4" key="1">
    <citation type="journal article" date="2020" name="J Insects Food Feed">
        <title>The yellow mealworm (Tenebrio molitor) genome: a resource for the emerging insects as food and feed industry.</title>
        <authorList>
            <person name="Eriksson T."/>
            <person name="Andere A."/>
            <person name="Kelstrup H."/>
            <person name="Emery V."/>
            <person name="Picard C."/>
        </authorList>
    </citation>
    <scope>NUCLEOTIDE SEQUENCE</scope>
    <source>
        <strain evidence="4">Stoneville</strain>
        <tissue evidence="4">Whole head</tissue>
    </source>
</reference>
<comment type="caution">
    <text evidence="4">The sequence shown here is derived from an EMBL/GenBank/DDBJ whole genome shotgun (WGS) entry which is preliminary data.</text>
</comment>
<feature type="region of interest" description="Disordered" evidence="1">
    <location>
        <begin position="308"/>
        <end position="348"/>
    </location>
</feature>
<dbReference type="AlphaFoldDB" id="A0A8J6L901"/>
<gene>
    <name evidence="4" type="ORF">GEV33_012558</name>
</gene>
<feature type="transmembrane region" description="Helical" evidence="2">
    <location>
        <begin position="470"/>
        <end position="488"/>
    </location>
</feature>
<feature type="compositionally biased region" description="Basic and acidic residues" evidence="1">
    <location>
        <begin position="312"/>
        <end position="323"/>
    </location>
</feature>
<keyword evidence="2" id="KW-0812">Transmembrane</keyword>
<dbReference type="Proteomes" id="UP000719412">
    <property type="component" value="Unassembled WGS sequence"/>
</dbReference>